<keyword evidence="7" id="KW-1185">Reference proteome</keyword>
<dbReference type="PANTHER" id="PTHR43547">
    <property type="entry name" value="TWO-COMPONENT HISTIDINE KINASE"/>
    <property type="match status" value="1"/>
</dbReference>
<comment type="catalytic activity">
    <reaction evidence="1">
        <text>ATP + protein L-histidine = ADP + protein N-phospho-L-histidine.</text>
        <dbReference type="EC" id="2.7.13.3"/>
    </reaction>
</comment>
<feature type="transmembrane region" description="Helical" evidence="4">
    <location>
        <begin position="37"/>
        <end position="57"/>
    </location>
</feature>
<dbReference type="InterPro" id="IPR036890">
    <property type="entry name" value="HATPase_C_sf"/>
</dbReference>
<dbReference type="OrthoDB" id="9785691at2"/>
<dbReference type="NCBIfam" id="TIGR02916">
    <property type="entry name" value="PEP_his_kin"/>
    <property type="match status" value="1"/>
</dbReference>
<dbReference type="SMART" id="SM00387">
    <property type="entry name" value="HATPase_c"/>
    <property type="match status" value="1"/>
</dbReference>
<dbReference type="SUPFAM" id="SSF55781">
    <property type="entry name" value="GAF domain-like"/>
    <property type="match status" value="1"/>
</dbReference>
<dbReference type="PANTHER" id="PTHR43547:SF2">
    <property type="entry name" value="HYBRID SIGNAL TRANSDUCTION HISTIDINE KINASE C"/>
    <property type="match status" value="1"/>
</dbReference>
<feature type="transmembrane region" description="Helical" evidence="4">
    <location>
        <begin position="232"/>
        <end position="254"/>
    </location>
</feature>
<evidence type="ECO:0000256" key="4">
    <source>
        <dbReference type="SAM" id="Phobius"/>
    </source>
</evidence>
<evidence type="ECO:0000259" key="5">
    <source>
        <dbReference type="PROSITE" id="PS50109"/>
    </source>
</evidence>
<feature type="transmembrane region" description="Helical" evidence="4">
    <location>
        <begin position="266"/>
        <end position="284"/>
    </location>
</feature>
<sequence length="691" mass="78926">MNFTENYGFYSYLIAAVTYLLLLLLSLKKIKNNHYAIPFIIAIALSLVWSSYTAFAIPSEKYFISGTLSIETLRDGAWLFLLSALISRQYSNSNYFFLVKFKSSILIILLFVFVFLLEFFNDFRYQFQEFLGRDIRLVAHVIFAILGLILVEQLYRNASIELRWAIKFLCMGLGGLFFVDFIVYSKSLLFFRLDSLLWYSRGLMNAVVAPLLALSILRLQEEKPRISFSRKLVFHTTVLFCSGVYLVLMSLAGFYIRDYGGNWGEIAQIVFIFLAVLVFLVFSFSGKMRALTKVFLNKHFFHYRYDYRDEWIKLSKTISQLNSIDELSGFIIRTMADLVDSSGGGLWLKNDQGDFYLAEDYYLGFDAPAVIGAESSLITFIKAKRWVIDFFEFSYKPELYEGADLSIWSAEKNNVWLLIPLFRQNEIAAFVVLTKARVIRRLNWEDHDLLKTVGMQLTNALALNRASDELARSRQFEAYNRLSAYLVHDLKNLVAQIALIVKNAEKHKHNPEFIDDSIETLKNVVNKIDFLLSQLRQGEIKDTGKTMINLVDIMSDVAIQQAGNKPTLQVVTHKNRVEIMAEKEKMAAILGHLVQNAQDATDDDGFVKMELSTDKQHAIIKVIDNGTGMDSKFIAERLFKPFDTTKGNAGMGIGVYEARDYILKHTGQITVDSEVGKGTMFTIKLPLASGK</sequence>
<gene>
    <name evidence="6" type="ORF">CRENPOLYSF2_170007</name>
</gene>
<dbReference type="SUPFAM" id="SSF55874">
    <property type="entry name" value="ATPase domain of HSP90 chaperone/DNA topoisomerase II/histidine kinase"/>
    <property type="match status" value="1"/>
</dbReference>
<keyword evidence="4" id="KW-1133">Transmembrane helix</keyword>
<evidence type="ECO:0000256" key="3">
    <source>
        <dbReference type="ARBA" id="ARBA00022553"/>
    </source>
</evidence>
<evidence type="ECO:0000313" key="6">
    <source>
        <dbReference type="EMBL" id="SJM90531.1"/>
    </source>
</evidence>
<dbReference type="CDD" id="cd00082">
    <property type="entry name" value="HisKA"/>
    <property type="match status" value="1"/>
</dbReference>
<dbReference type="InterPro" id="IPR004358">
    <property type="entry name" value="Sig_transdc_His_kin-like_C"/>
</dbReference>
<organism evidence="6 7">
    <name type="scientific">Crenothrix polyspora</name>
    <dbReference type="NCBI Taxonomy" id="360316"/>
    <lineage>
        <taxon>Bacteria</taxon>
        <taxon>Pseudomonadati</taxon>
        <taxon>Pseudomonadota</taxon>
        <taxon>Gammaproteobacteria</taxon>
        <taxon>Methylococcales</taxon>
        <taxon>Crenotrichaceae</taxon>
        <taxon>Crenothrix</taxon>
    </lineage>
</organism>
<name>A0A1R4H395_9GAMM</name>
<feature type="transmembrane region" description="Helical" evidence="4">
    <location>
        <begin position="196"/>
        <end position="220"/>
    </location>
</feature>
<feature type="transmembrane region" description="Helical" evidence="4">
    <location>
        <begin position="164"/>
        <end position="184"/>
    </location>
</feature>
<evidence type="ECO:0000313" key="7">
    <source>
        <dbReference type="Proteomes" id="UP000195442"/>
    </source>
</evidence>
<protein>
    <recommendedName>
        <fullName evidence="2">histidine kinase</fullName>
        <ecNumber evidence="2">2.7.13.3</ecNumber>
    </recommendedName>
</protein>
<accession>A0A1R4H395</accession>
<dbReference type="EMBL" id="FUKJ01000079">
    <property type="protein sequence ID" value="SJM90531.1"/>
    <property type="molecule type" value="Genomic_DNA"/>
</dbReference>
<dbReference type="RefSeq" id="WP_087146139.1">
    <property type="nucleotide sequence ID" value="NZ_FUKJ01000079.1"/>
</dbReference>
<keyword evidence="4" id="KW-0472">Membrane</keyword>
<evidence type="ECO:0000256" key="1">
    <source>
        <dbReference type="ARBA" id="ARBA00000085"/>
    </source>
</evidence>
<dbReference type="AlphaFoldDB" id="A0A1R4H395"/>
<dbReference type="GO" id="GO:0000155">
    <property type="term" value="F:phosphorelay sensor kinase activity"/>
    <property type="evidence" value="ECO:0007669"/>
    <property type="project" value="InterPro"/>
</dbReference>
<reference evidence="7" key="1">
    <citation type="submission" date="2017-02" db="EMBL/GenBank/DDBJ databases">
        <authorList>
            <person name="Daims H."/>
        </authorList>
    </citation>
    <scope>NUCLEOTIDE SEQUENCE [LARGE SCALE GENOMIC DNA]</scope>
</reference>
<dbReference type="PRINTS" id="PR00344">
    <property type="entry name" value="BCTRLSENSOR"/>
</dbReference>
<keyword evidence="3" id="KW-0597">Phosphoprotein</keyword>
<feature type="domain" description="Histidine kinase" evidence="5">
    <location>
        <begin position="485"/>
        <end position="689"/>
    </location>
</feature>
<feature type="transmembrane region" description="Helical" evidence="4">
    <location>
        <begin position="137"/>
        <end position="155"/>
    </location>
</feature>
<dbReference type="InterPro" id="IPR003594">
    <property type="entry name" value="HATPase_dom"/>
</dbReference>
<keyword evidence="6" id="KW-0418">Kinase</keyword>
<evidence type="ECO:0000256" key="2">
    <source>
        <dbReference type="ARBA" id="ARBA00012438"/>
    </source>
</evidence>
<feature type="transmembrane region" description="Helical" evidence="4">
    <location>
        <begin position="6"/>
        <end position="25"/>
    </location>
</feature>
<dbReference type="Proteomes" id="UP000195442">
    <property type="component" value="Unassembled WGS sequence"/>
</dbReference>
<dbReference type="Gene3D" id="3.30.565.10">
    <property type="entry name" value="Histidine kinase-like ATPase, C-terminal domain"/>
    <property type="match status" value="1"/>
</dbReference>
<dbReference type="Pfam" id="PF02518">
    <property type="entry name" value="HATPase_c"/>
    <property type="match status" value="1"/>
</dbReference>
<keyword evidence="6" id="KW-0808">Transferase</keyword>
<dbReference type="InterPro" id="IPR005467">
    <property type="entry name" value="His_kinase_dom"/>
</dbReference>
<dbReference type="InterPro" id="IPR014265">
    <property type="entry name" value="XrtA/PrsK"/>
</dbReference>
<keyword evidence="4" id="KW-0812">Transmembrane</keyword>
<dbReference type="PROSITE" id="PS50109">
    <property type="entry name" value="HIS_KIN"/>
    <property type="match status" value="1"/>
</dbReference>
<dbReference type="InterPro" id="IPR003661">
    <property type="entry name" value="HisK_dim/P_dom"/>
</dbReference>
<feature type="transmembrane region" description="Helical" evidence="4">
    <location>
        <begin position="97"/>
        <end position="117"/>
    </location>
</feature>
<dbReference type="EC" id="2.7.13.3" evidence="2"/>
<proteinExistence type="predicted"/>